<organism evidence="2 3">
    <name type="scientific">Clupea harengus</name>
    <name type="common">Atlantic herring</name>
    <dbReference type="NCBI Taxonomy" id="7950"/>
    <lineage>
        <taxon>Eukaryota</taxon>
        <taxon>Metazoa</taxon>
        <taxon>Chordata</taxon>
        <taxon>Craniata</taxon>
        <taxon>Vertebrata</taxon>
        <taxon>Euteleostomi</taxon>
        <taxon>Actinopterygii</taxon>
        <taxon>Neopterygii</taxon>
        <taxon>Teleostei</taxon>
        <taxon>Clupei</taxon>
        <taxon>Clupeiformes</taxon>
        <taxon>Clupeoidei</taxon>
        <taxon>Clupeidae</taxon>
        <taxon>Clupea</taxon>
    </lineage>
</organism>
<feature type="compositionally biased region" description="Basic and acidic residues" evidence="1">
    <location>
        <begin position="331"/>
        <end position="373"/>
    </location>
</feature>
<feature type="compositionally biased region" description="Basic and acidic residues" evidence="1">
    <location>
        <begin position="275"/>
        <end position="324"/>
    </location>
</feature>
<gene>
    <name evidence="3" type="primary">lsp1a</name>
</gene>
<evidence type="ECO:0000313" key="3">
    <source>
        <dbReference type="RefSeq" id="XP_012688140.2"/>
    </source>
</evidence>
<feature type="compositionally biased region" description="Low complexity" evidence="1">
    <location>
        <begin position="135"/>
        <end position="150"/>
    </location>
</feature>
<feature type="compositionally biased region" description="Basic and acidic residues" evidence="1">
    <location>
        <begin position="151"/>
        <end position="160"/>
    </location>
</feature>
<name>A0A6P3W310_CLUHA</name>
<feature type="compositionally biased region" description="Basic and acidic residues" evidence="1">
    <location>
        <begin position="190"/>
        <end position="199"/>
    </location>
</feature>
<protein>
    <submittedName>
        <fullName evidence="3">Non-muscle caldesmon isoform X2</fullName>
    </submittedName>
</protein>
<dbReference type="RefSeq" id="XP_012688140.2">
    <property type="nucleotide sequence ID" value="XM_012832686.3"/>
</dbReference>
<dbReference type="InterPro" id="IPR006017">
    <property type="entry name" value="Caldesmon"/>
</dbReference>
<dbReference type="GO" id="GO:0003779">
    <property type="term" value="F:actin binding"/>
    <property type="evidence" value="ECO:0007669"/>
    <property type="project" value="InterPro"/>
</dbReference>
<feature type="region of interest" description="Disordered" evidence="1">
    <location>
        <begin position="24"/>
        <end position="216"/>
    </location>
</feature>
<feature type="compositionally biased region" description="Basic and acidic residues" evidence="1">
    <location>
        <begin position="206"/>
        <end position="216"/>
    </location>
</feature>
<feature type="compositionally biased region" description="Polar residues" evidence="1">
    <location>
        <begin position="68"/>
        <end position="84"/>
    </location>
</feature>
<accession>A0A6P3W310</accession>
<feature type="region of interest" description="Disordered" evidence="1">
    <location>
        <begin position="503"/>
        <end position="526"/>
    </location>
</feature>
<evidence type="ECO:0000256" key="1">
    <source>
        <dbReference type="SAM" id="MobiDB-lite"/>
    </source>
</evidence>
<dbReference type="PANTHER" id="PTHR18949">
    <property type="entry name" value="CALDESMON"/>
    <property type="match status" value="1"/>
</dbReference>
<feature type="compositionally biased region" description="Basic and acidic residues" evidence="1">
    <location>
        <begin position="167"/>
        <end position="178"/>
    </location>
</feature>
<keyword evidence="2" id="KW-1185">Reference proteome</keyword>
<sequence length="593" mass="67199">MSGAPLLRRNSSKQGLQNLLRVTAQRSIEDAEEIERERRRRAREAWRKEHGLSATDGPSLDTEPPAEATQSAQNYASPSKTSGTGALEEDEGFSDWTQRLGQERKLRLENGRPAEPEAAERGVNGAAKHTEKMRCASSATTTTTARLQRSQQDREENHEEVGEEEDVRLGSRMSEKKRKEFGRKEHHQTHREVQQKSKDVVNPIKKRGESEIADVDEKMKKKEVMVSYTSKVLVQHDAKPRNSNEDISSVEETASHVIRTKKTLRSPSQAQAQAPRDEEGAYLETEQKLEKFRRSHQEKESQELEQLKQKQAEAEAELEELKTRREQRRRVREEEERKKEEEEQQRLAKEEEERRHMKEEIERRRMEAAEKRMKSMNTSSLDGEELFNPLNPKSPTVKITARTESLNRSLKKSNSFKKTQPPLLLSKIDDKLEQYTHAVESSSKEAKPAKAAVMEVLSPPTPVASTKSLFEAGEAWAQNAPRGQPSKDTEGIKVGVADLITNWVKGNPDGSNRNPSRPADVKPGDVLHKKNMWEVIGENSSGRPGLGGKGLSPGKKYKFVVTGHGKYEKIPMDDDNYSDFSNGKTGELCHDDF</sequence>
<feature type="compositionally biased region" description="Basic residues" evidence="1">
    <location>
        <begin position="179"/>
        <end position="189"/>
    </location>
</feature>
<proteinExistence type="predicted"/>
<dbReference type="PANTHER" id="PTHR18949:SF1">
    <property type="entry name" value="LYMPHOCYTE-SPECIFIC PROTEIN 1"/>
    <property type="match status" value="1"/>
</dbReference>
<dbReference type="Pfam" id="PF02029">
    <property type="entry name" value="Caldesmon"/>
    <property type="match status" value="1"/>
</dbReference>
<reference evidence="3" key="1">
    <citation type="submission" date="2025-08" db="UniProtKB">
        <authorList>
            <consortium name="RefSeq"/>
        </authorList>
    </citation>
    <scope>IDENTIFICATION</scope>
</reference>
<dbReference type="InterPro" id="IPR006018">
    <property type="entry name" value="Caldesmon_LSP"/>
</dbReference>
<dbReference type="GO" id="GO:0017022">
    <property type="term" value="F:myosin binding"/>
    <property type="evidence" value="ECO:0007669"/>
    <property type="project" value="InterPro"/>
</dbReference>
<dbReference type="PRINTS" id="PR01076">
    <property type="entry name" value="CALDESMON"/>
</dbReference>
<feature type="compositionally biased region" description="Basic and acidic residues" evidence="1">
    <location>
        <begin position="235"/>
        <end position="244"/>
    </location>
</feature>
<feature type="compositionally biased region" description="Basic and acidic residues" evidence="1">
    <location>
        <begin position="101"/>
        <end position="120"/>
    </location>
</feature>
<dbReference type="AlphaFoldDB" id="A0A6P3W310"/>
<dbReference type="CTD" id="100536902"/>
<dbReference type="Proteomes" id="UP000515152">
    <property type="component" value="Chromosome 3"/>
</dbReference>
<feature type="region of interest" description="Disordered" evidence="1">
    <location>
        <begin position="235"/>
        <end position="399"/>
    </location>
</feature>
<dbReference type="GO" id="GO:0005516">
    <property type="term" value="F:calmodulin binding"/>
    <property type="evidence" value="ECO:0007669"/>
    <property type="project" value="InterPro"/>
</dbReference>
<dbReference type="GO" id="GO:0006936">
    <property type="term" value="P:muscle contraction"/>
    <property type="evidence" value="ECO:0007669"/>
    <property type="project" value="InterPro"/>
</dbReference>
<dbReference type="GeneID" id="105904763"/>
<evidence type="ECO:0000313" key="2">
    <source>
        <dbReference type="Proteomes" id="UP000515152"/>
    </source>
</evidence>